<feature type="domain" description="Polyketide synthase dehydratase" evidence="1">
    <location>
        <begin position="1"/>
        <end position="81"/>
    </location>
</feature>
<evidence type="ECO:0000313" key="3">
    <source>
        <dbReference type="Proteomes" id="UP000587462"/>
    </source>
</evidence>
<dbReference type="EMBL" id="JABBXF010000186">
    <property type="protein sequence ID" value="NVK82615.1"/>
    <property type="molecule type" value="Genomic_DNA"/>
</dbReference>
<reference evidence="2 3" key="1">
    <citation type="submission" date="2020-04" db="EMBL/GenBank/DDBJ databases">
        <title>Draft Genome Sequence of Streptomyces morookaense DSM 40503, an 8-azaguanine-producing strain.</title>
        <authorList>
            <person name="Qi J."/>
            <person name="Gao J.-M."/>
        </authorList>
    </citation>
    <scope>NUCLEOTIDE SEQUENCE [LARGE SCALE GENOMIC DNA]</scope>
    <source>
        <strain evidence="2 3">DSM 40503</strain>
    </source>
</reference>
<name>A0A7Y7BBT9_STRMO</name>
<dbReference type="AlphaFoldDB" id="A0A7Y7BBT9"/>
<dbReference type="InterPro" id="IPR049551">
    <property type="entry name" value="PKS_DH_C"/>
</dbReference>
<gene>
    <name evidence="2" type="ORF">HG542_34025</name>
</gene>
<accession>A0A7Y7BBT9</accession>
<comment type="caution">
    <text evidence="2">The sequence shown here is derived from an EMBL/GenBank/DDBJ whole genome shotgun (WGS) entry which is preliminary data.</text>
</comment>
<dbReference type="Gene3D" id="3.10.129.110">
    <property type="entry name" value="Polyketide synthase dehydratase"/>
    <property type="match status" value="1"/>
</dbReference>
<sequence length="148" mass="14871">ALLDAALHALAAGGLVSLADGPRLPFAWSGVAVQAAGAAMVRVKLSRTGTDAVALTVADADGGPVASVESLTLRAVSAEQLRGAGDPDQLFAVEWTPLVLPSTADASTIESVADIDALRESAAEVDVVVVPCPVGTSDDTATRVREVV</sequence>
<dbReference type="RefSeq" id="WP_171088297.1">
    <property type="nucleotide sequence ID" value="NZ_JABBXF010000186.1"/>
</dbReference>
<dbReference type="InterPro" id="IPR042104">
    <property type="entry name" value="PKS_dehydratase_sf"/>
</dbReference>
<protein>
    <submittedName>
        <fullName evidence="2">Polyketide synthase dehydratase domain-containing protein</fullName>
    </submittedName>
</protein>
<feature type="non-terminal residue" evidence="2">
    <location>
        <position position="148"/>
    </location>
</feature>
<proteinExistence type="predicted"/>
<evidence type="ECO:0000313" key="2">
    <source>
        <dbReference type="EMBL" id="NVK82615.1"/>
    </source>
</evidence>
<evidence type="ECO:0000259" key="1">
    <source>
        <dbReference type="Pfam" id="PF14765"/>
    </source>
</evidence>
<keyword evidence="3" id="KW-1185">Reference proteome</keyword>
<dbReference type="Proteomes" id="UP000587462">
    <property type="component" value="Unassembled WGS sequence"/>
</dbReference>
<organism evidence="2 3">
    <name type="scientific">Streptomyces morookaense</name>
    <name type="common">Streptoverticillium morookaense</name>
    <dbReference type="NCBI Taxonomy" id="1970"/>
    <lineage>
        <taxon>Bacteria</taxon>
        <taxon>Bacillati</taxon>
        <taxon>Actinomycetota</taxon>
        <taxon>Actinomycetes</taxon>
        <taxon>Kitasatosporales</taxon>
        <taxon>Streptomycetaceae</taxon>
        <taxon>Streptomyces</taxon>
    </lineage>
</organism>
<feature type="non-terminal residue" evidence="2">
    <location>
        <position position="1"/>
    </location>
</feature>
<dbReference type="Pfam" id="PF14765">
    <property type="entry name" value="PS-DH"/>
    <property type="match status" value="1"/>
</dbReference>